<keyword evidence="3 6" id="KW-0285">Flavoprotein</keyword>
<dbReference type="KEGG" id="kko:Kkor_2381"/>
<evidence type="ECO:0000259" key="9">
    <source>
        <dbReference type="PROSITE" id="PS51645"/>
    </source>
</evidence>
<keyword evidence="5 8" id="KW-0157">Chromophore</keyword>
<feature type="binding site" evidence="6">
    <location>
        <begin position="232"/>
        <end position="236"/>
    </location>
    <ligand>
        <name>FAD</name>
        <dbReference type="ChEBI" id="CHEBI:57692"/>
    </ligand>
</feature>
<feature type="binding site" evidence="6">
    <location>
        <position position="269"/>
    </location>
    <ligand>
        <name>FAD</name>
        <dbReference type="ChEBI" id="CHEBI:57692"/>
    </ligand>
</feature>
<dbReference type="SUPFAM" id="SSF52425">
    <property type="entry name" value="Cryptochrome/photolyase, N-terminal domain"/>
    <property type="match status" value="1"/>
</dbReference>
<sequence length="459" mass="53454">MRKNINLVWFRNDLRVGDNPALFYAAEQGAVIGIYLEPVEQREAHDDAPCKIGFIYDSVNELRKKLNKLNIPLHSFKVKDYQQSVEKIVQLVEQYNTDGVYFNNEYPFNERNRDDELEKVLLGKGKEVKRFDGDVIIPPNSVSTGKGEPYKVFTPYKKSWIEFHKTQGISPLPIPSKQDFKIEKQHDYDFGHDYRKDLWPAGELAAQDRLKEFLPKAGYYKEHRDIPAVKGTSMLSPYLTVGAISAKQCIESLLEWYEGDQEAFYLDTWLSEIIWREFYRQIIIDNPQISYHLPFKKDAKEVWNGQHELFEKWCQAETGFPLIDAAMRQLIQTGWMHNRLRMNVAMFLNKLCLIDWREGEAFFMRHLIDGDFASNNGGWQWCSSTGADGAPYFRIMSPITQSQRFDPQGKFIRKLVPELASLNNKDIHFPTSQQRKELGYPEPIIDYKEARKAALALLS</sequence>
<dbReference type="GO" id="GO:0003904">
    <property type="term" value="F:deoxyribodipyrimidine photo-lyase activity"/>
    <property type="evidence" value="ECO:0007669"/>
    <property type="project" value="UniProtKB-EC"/>
</dbReference>
<dbReference type="Pfam" id="PF00875">
    <property type="entry name" value="DNA_photolyase"/>
    <property type="match status" value="1"/>
</dbReference>
<evidence type="ECO:0000256" key="5">
    <source>
        <dbReference type="ARBA" id="ARBA00022991"/>
    </source>
</evidence>
<protein>
    <submittedName>
        <fullName evidence="10">Deoxyribodipyrimidine photo-lyase</fullName>
        <ecNumber evidence="10">4.1.99.3</ecNumber>
    </submittedName>
</protein>
<evidence type="ECO:0000313" key="10">
    <source>
        <dbReference type="EMBL" id="ACV27790.1"/>
    </source>
</evidence>
<dbReference type="Pfam" id="PF03441">
    <property type="entry name" value="FAD_binding_7"/>
    <property type="match status" value="1"/>
</dbReference>
<evidence type="ECO:0000256" key="2">
    <source>
        <dbReference type="ARBA" id="ARBA00005862"/>
    </source>
</evidence>
<dbReference type="PRINTS" id="PR00147">
    <property type="entry name" value="DNAPHOTLYASE"/>
</dbReference>
<dbReference type="EMBL" id="CP001707">
    <property type="protein sequence ID" value="ACV27790.1"/>
    <property type="molecule type" value="Genomic_DNA"/>
</dbReference>
<feature type="site" description="Electron transfer via tryptophanyl radical" evidence="7">
    <location>
        <position position="379"/>
    </location>
</feature>
<feature type="binding site" evidence="6">
    <location>
        <begin position="272"/>
        <end position="279"/>
    </location>
    <ligand>
        <name>FAD</name>
        <dbReference type="ChEBI" id="CHEBI:57692"/>
    </ligand>
</feature>
<dbReference type="RefSeq" id="WP_015781395.1">
    <property type="nucleotide sequence ID" value="NC_013166.1"/>
</dbReference>
<dbReference type="eggNOG" id="COG0415">
    <property type="taxonomic scope" value="Bacteria"/>
</dbReference>
<dbReference type="PANTHER" id="PTHR11455:SF9">
    <property type="entry name" value="CRYPTOCHROME CIRCADIAN CLOCK 5 ISOFORM X1"/>
    <property type="match status" value="1"/>
</dbReference>
<dbReference type="Gene3D" id="1.25.40.80">
    <property type="match status" value="1"/>
</dbReference>
<dbReference type="InterPro" id="IPR036134">
    <property type="entry name" value="Crypto/Photolyase_FAD-like_sf"/>
</dbReference>
<dbReference type="PROSITE" id="PS51645">
    <property type="entry name" value="PHR_CRY_ALPHA_BETA"/>
    <property type="match status" value="1"/>
</dbReference>
<dbReference type="PROSITE" id="PS00394">
    <property type="entry name" value="DNA_PHOTOLYASES_1_1"/>
    <property type="match status" value="1"/>
</dbReference>
<evidence type="ECO:0000313" key="11">
    <source>
        <dbReference type="Proteomes" id="UP000001231"/>
    </source>
</evidence>
<dbReference type="InterPro" id="IPR006050">
    <property type="entry name" value="DNA_photolyase_N"/>
</dbReference>
<evidence type="ECO:0000256" key="6">
    <source>
        <dbReference type="PIRSR" id="PIRSR602081-1"/>
    </source>
</evidence>
<keyword evidence="10" id="KW-0456">Lyase</keyword>
<evidence type="ECO:0000256" key="3">
    <source>
        <dbReference type="ARBA" id="ARBA00022630"/>
    </source>
</evidence>
<dbReference type="InParanoid" id="C7R900"/>
<comment type="similarity">
    <text evidence="2">Belongs to the DNA photolyase class-1 family.</text>
</comment>
<evidence type="ECO:0000256" key="1">
    <source>
        <dbReference type="ARBA" id="ARBA00001932"/>
    </source>
</evidence>
<evidence type="ECO:0000256" key="8">
    <source>
        <dbReference type="RuleBase" id="RU004182"/>
    </source>
</evidence>
<evidence type="ECO:0000256" key="4">
    <source>
        <dbReference type="ARBA" id="ARBA00022827"/>
    </source>
</evidence>
<dbReference type="FunCoup" id="C7R900">
    <property type="interactions" value="311"/>
</dbReference>
<feature type="domain" description="Photolyase/cryptochrome alpha/beta" evidence="9">
    <location>
        <begin position="4"/>
        <end position="136"/>
    </location>
</feature>
<comment type="cofactor">
    <cofactor evidence="6">
        <name>FAD</name>
        <dbReference type="ChEBI" id="CHEBI:57692"/>
    </cofactor>
    <text evidence="6">Binds 1 FAD per subunit.</text>
</comment>
<organism evidence="10 11">
    <name type="scientific">Kangiella koreensis (strain DSM 16069 / JCM 12317 / KCTC 12182 / SW-125)</name>
    <dbReference type="NCBI Taxonomy" id="523791"/>
    <lineage>
        <taxon>Bacteria</taxon>
        <taxon>Pseudomonadati</taxon>
        <taxon>Pseudomonadota</taxon>
        <taxon>Gammaproteobacteria</taxon>
        <taxon>Kangiellales</taxon>
        <taxon>Kangiellaceae</taxon>
        <taxon>Kangiella</taxon>
    </lineage>
</organism>
<dbReference type="SUPFAM" id="SSF48173">
    <property type="entry name" value="Cryptochrome/photolyase FAD-binding domain"/>
    <property type="match status" value="1"/>
</dbReference>
<dbReference type="EC" id="4.1.99.3" evidence="10"/>
<comment type="cofactor">
    <cofactor evidence="1">
        <name>(6R)-5,10-methylene-5,6,7,8-tetrahydrofolate</name>
        <dbReference type="ChEBI" id="CHEBI:15636"/>
    </cofactor>
</comment>
<dbReference type="Gene3D" id="3.40.50.620">
    <property type="entry name" value="HUPs"/>
    <property type="match status" value="1"/>
</dbReference>
<dbReference type="Gene3D" id="1.10.579.10">
    <property type="entry name" value="DNA Cyclobutane Dipyrimidine Photolyase, subunit A, domain 3"/>
    <property type="match status" value="1"/>
</dbReference>
<gene>
    <name evidence="10" type="ordered locus">Kkor_2381</name>
</gene>
<dbReference type="HOGENOM" id="CLU_010348_2_0_6"/>
<dbReference type="InterPro" id="IPR002081">
    <property type="entry name" value="Cryptochrome/DNA_photolyase_1"/>
</dbReference>
<dbReference type="STRING" id="523791.Kkor_2381"/>
<accession>C7R900</accession>
<comment type="similarity">
    <text evidence="8">Belongs to the DNA photolyase family.</text>
</comment>
<proteinExistence type="inferred from homology"/>
<name>C7R900_KANKD</name>
<dbReference type="GO" id="GO:0003677">
    <property type="term" value="F:DNA binding"/>
    <property type="evidence" value="ECO:0007669"/>
    <property type="project" value="TreeGrafter"/>
</dbReference>
<dbReference type="InterPro" id="IPR014729">
    <property type="entry name" value="Rossmann-like_a/b/a_fold"/>
</dbReference>
<dbReference type="GO" id="GO:0071949">
    <property type="term" value="F:FAD binding"/>
    <property type="evidence" value="ECO:0007669"/>
    <property type="project" value="TreeGrafter"/>
</dbReference>
<dbReference type="GO" id="GO:0006139">
    <property type="term" value="P:nucleobase-containing compound metabolic process"/>
    <property type="evidence" value="ECO:0007669"/>
    <property type="project" value="UniProtKB-ARBA"/>
</dbReference>
<dbReference type="AlphaFoldDB" id="C7R900"/>
<dbReference type="OrthoDB" id="9772484at2"/>
<feature type="binding site" evidence="6">
    <location>
        <position position="220"/>
    </location>
    <ligand>
        <name>FAD</name>
        <dbReference type="ChEBI" id="CHEBI:57692"/>
    </ligand>
</feature>
<evidence type="ECO:0000256" key="7">
    <source>
        <dbReference type="PIRSR" id="PIRSR602081-2"/>
    </source>
</evidence>
<dbReference type="PANTHER" id="PTHR11455">
    <property type="entry name" value="CRYPTOCHROME"/>
    <property type="match status" value="1"/>
</dbReference>
<dbReference type="InterPro" id="IPR005101">
    <property type="entry name" value="Cryptochr/Photolyase_FAD-bd"/>
</dbReference>
<dbReference type="InterPro" id="IPR018394">
    <property type="entry name" value="DNA_photolyase_1_CS_C"/>
</dbReference>
<feature type="binding site" evidence="6">
    <location>
        <begin position="369"/>
        <end position="371"/>
    </location>
    <ligand>
        <name>FAD</name>
        <dbReference type="ChEBI" id="CHEBI:57692"/>
    </ligand>
</feature>
<keyword evidence="4 6" id="KW-0274">FAD</keyword>
<dbReference type="Proteomes" id="UP000001231">
    <property type="component" value="Chromosome"/>
</dbReference>
<reference evidence="10 11" key="1">
    <citation type="journal article" date="2009" name="Stand. Genomic Sci.">
        <title>Complete genome sequence of Kangiella koreensis type strain (SW-125).</title>
        <authorList>
            <person name="Han C."/>
            <person name="Sikorski J."/>
            <person name="Lapidus A."/>
            <person name="Nolan M."/>
            <person name="Glavina Del Rio T."/>
            <person name="Tice H."/>
            <person name="Cheng J.F."/>
            <person name="Lucas S."/>
            <person name="Chen F."/>
            <person name="Copeland A."/>
            <person name="Ivanova N."/>
            <person name="Mavromatis K."/>
            <person name="Ovchinnikova G."/>
            <person name="Pati A."/>
            <person name="Bruce D."/>
            <person name="Goodwin L."/>
            <person name="Pitluck S."/>
            <person name="Chen A."/>
            <person name="Palaniappan K."/>
            <person name="Land M."/>
            <person name="Hauser L."/>
            <person name="Chang Y.J."/>
            <person name="Jeffries C.D."/>
            <person name="Chain P."/>
            <person name="Saunders E."/>
            <person name="Brettin T."/>
            <person name="Goker M."/>
            <person name="Tindall B.J."/>
            <person name="Bristow J."/>
            <person name="Eisen J.A."/>
            <person name="Markowitz V."/>
            <person name="Hugenholtz P."/>
            <person name="Kyrpides N.C."/>
            <person name="Klenk H.P."/>
            <person name="Detter J.C."/>
        </authorList>
    </citation>
    <scope>NUCLEOTIDE SEQUENCE [LARGE SCALE GENOMIC DNA]</scope>
    <source>
        <strain evidence="11">DSM 16069 / KCTC 12182 / SW-125</strain>
    </source>
</reference>
<dbReference type="InterPro" id="IPR036155">
    <property type="entry name" value="Crypto/Photolyase_N_sf"/>
</dbReference>
<feature type="site" description="Electron transfer via tryptophanyl radical" evidence="7">
    <location>
        <position position="356"/>
    </location>
</feature>
<dbReference type="GO" id="GO:0006950">
    <property type="term" value="P:response to stress"/>
    <property type="evidence" value="ECO:0007669"/>
    <property type="project" value="UniProtKB-ARBA"/>
</dbReference>
<feature type="site" description="Electron transfer via tryptophanyl radical" evidence="7">
    <location>
        <position position="303"/>
    </location>
</feature>
<dbReference type="GO" id="GO:0009416">
    <property type="term" value="P:response to light stimulus"/>
    <property type="evidence" value="ECO:0007669"/>
    <property type="project" value="TreeGrafter"/>
</dbReference>
<keyword evidence="11" id="KW-1185">Reference proteome</keyword>